<sequence>MKRCTQTTLDSLLCHGLPPELIALATAPLPTSHLFHEASWSADALDELELCHWGACPPFSQPEPADTMQEAQFTKNLTHVFFGQKVHLENQAKVHRECRYRSGARNEIITELLTIVMQGFREWVQLKDSIAGCTVRRHKEMATSLLQWHARIIYSYYHEAGMLEQGENPY</sequence>
<evidence type="ECO:0000313" key="2">
    <source>
        <dbReference type="Proteomes" id="UP000053989"/>
    </source>
</evidence>
<accession>A0A0C3DPU2</accession>
<keyword evidence="2" id="KW-1185">Reference proteome</keyword>
<dbReference type="EMBL" id="KN822092">
    <property type="protein sequence ID" value="KIM58046.1"/>
    <property type="molecule type" value="Genomic_DNA"/>
</dbReference>
<dbReference type="HOGENOM" id="CLU_103464_1_0_1"/>
<proteinExistence type="predicted"/>
<dbReference type="OrthoDB" id="2663472at2759"/>
<evidence type="ECO:0000313" key="1">
    <source>
        <dbReference type="EMBL" id="KIM58046.1"/>
    </source>
</evidence>
<reference evidence="1 2" key="1">
    <citation type="submission" date="2014-04" db="EMBL/GenBank/DDBJ databases">
        <authorList>
            <consortium name="DOE Joint Genome Institute"/>
            <person name="Kuo A."/>
            <person name="Kohler A."/>
            <person name="Nagy L.G."/>
            <person name="Floudas D."/>
            <person name="Copeland A."/>
            <person name="Barry K.W."/>
            <person name="Cichocki N."/>
            <person name="Veneault-Fourrey C."/>
            <person name="LaButti K."/>
            <person name="Lindquist E.A."/>
            <person name="Lipzen A."/>
            <person name="Lundell T."/>
            <person name="Morin E."/>
            <person name="Murat C."/>
            <person name="Sun H."/>
            <person name="Tunlid A."/>
            <person name="Henrissat B."/>
            <person name="Grigoriev I.V."/>
            <person name="Hibbett D.S."/>
            <person name="Martin F."/>
            <person name="Nordberg H.P."/>
            <person name="Cantor M.N."/>
            <person name="Hua S.X."/>
        </authorList>
    </citation>
    <scope>NUCLEOTIDE SEQUENCE [LARGE SCALE GENOMIC DNA]</scope>
    <source>
        <strain evidence="1 2">Foug A</strain>
    </source>
</reference>
<dbReference type="InParanoid" id="A0A0C3DPU2"/>
<name>A0A0C3DPU2_9AGAM</name>
<organism evidence="1 2">
    <name type="scientific">Scleroderma citrinum Foug A</name>
    <dbReference type="NCBI Taxonomy" id="1036808"/>
    <lineage>
        <taxon>Eukaryota</taxon>
        <taxon>Fungi</taxon>
        <taxon>Dikarya</taxon>
        <taxon>Basidiomycota</taxon>
        <taxon>Agaricomycotina</taxon>
        <taxon>Agaricomycetes</taxon>
        <taxon>Agaricomycetidae</taxon>
        <taxon>Boletales</taxon>
        <taxon>Sclerodermatineae</taxon>
        <taxon>Sclerodermataceae</taxon>
        <taxon>Scleroderma</taxon>
    </lineage>
</organism>
<reference evidence="2" key="2">
    <citation type="submission" date="2015-01" db="EMBL/GenBank/DDBJ databases">
        <title>Evolutionary Origins and Diversification of the Mycorrhizal Mutualists.</title>
        <authorList>
            <consortium name="DOE Joint Genome Institute"/>
            <consortium name="Mycorrhizal Genomics Consortium"/>
            <person name="Kohler A."/>
            <person name="Kuo A."/>
            <person name="Nagy L.G."/>
            <person name="Floudas D."/>
            <person name="Copeland A."/>
            <person name="Barry K.W."/>
            <person name="Cichocki N."/>
            <person name="Veneault-Fourrey C."/>
            <person name="LaButti K."/>
            <person name="Lindquist E.A."/>
            <person name="Lipzen A."/>
            <person name="Lundell T."/>
            <person name="Morin E."/>
            <person name="Murat C."/>
            <person name="Riley R."/>
            <person name="Ohm R."/>
            <person name="Sun H."/>
            <person name="Tunlid A."/>
            <person name="Henrissat B."/>
            <person name="Grigoriev I.V."/>
            <person name="Hibbett D.S."/>
            <person name="Martin F."/>
        </authorList>
    </citation>
    <scope>NUCLEOTIDE SEQUENCE [LARGE SCALE GENOMIC DNA]</scope>
    <source>
        <strain evidence="2">Foug A</strain>
    </source>
</reference>
<dbReference type="AlphaFoldDB" id="A0A0C3DPU2"/>
<dbReference type="Proteomes" id="UP000053989">
    <property type="component" value="Unassembled WGS sequence"/>
</dbReference>
<gene>
    <name evidence="1" type="ORF">SCLCIDRAFT_129195</name>
</gene>
<protein>
    <submittedName>
        <fullName evidence="1">Uncharacterized protein</fullName>
    </submittedName>
</protein>